<keyword evidence="10" id="KW-1185">Reference proteome</keyword>
<evidence type="ECO:0000256" key="2">
    <source>
        <dbReference type="ARBA" id="ARBA00022729"/>
    </source>
</evidence>
<evidence type="ECO:0000256" key="7">
    <source>
        <dbReference type="RuleBase" id="RU364138"/>
    </source>
</evidence>
<dbReference type="GO" id="GO:0009395">
    <property type="term" value="P:phospholipid catabolic process"/>
    <property type="evidence" value="ECO:0007669"/>
    <property type="project" value="TreeGrafter"/>
</dbReference>
<comment type="function">
    <text evidence="7">Putative phospholipase.</text>
</comment>
<dbReference type="EC" id="3.1.1.-" evidence="7"/>
<name>A0A9K3GH19_9EUKA</name>
<evidence type="ECO:0000256" key="8">
    <source>
        <dbReference type="SAM" id="MobiDB-lite"/>
    </source>
</evidence>
<feature type="non-terminal residue" evidence="9">
    <location>
        <position position="340"/>
    </location>
</feature>
<evidence type="ECO:0000256" key="4">
    <source>
        <dbReference type="ARBA" id="ARBA00022963"/>
    </source>
</evidence>
<organism evidence="9 10">
    <name type="scientific">Kipferlia bialata</name>
    <dbReference type="NCBI Taxonomy" id="797122"/>
    <lineage>
        <taxon>Eukaryota</taxon>
        <taxon>Metamonada</taxon>
        <taxon>Carpediemonas-like organisms</taxon>
        <taxon>Kipferlia</taxon>
    </lineage>
</organism>
<dbReference type="EMBL" id="BDIP01000651">
    <property type="protein sequence ID" value="GIQ82302.1"/>
    <property type="molecule type" value="Genomic_DNA"/>
</dbReference>
<keyword evidence="5 7" id="KW-0443">Lipid metabolism</keyword>
<accession>A0A9K3GH19</accession>
<evidence type="ECO:0000256" key="1">
    <source>
        <dbReference type="ARBA" id="ARBA00007835"/>
    </source>
</evidence>
<dbReference type="Proteomes" id="UP000265618">
    <property type="component" value="Unassembled WGS sequence"/>
</dbReference>
<keyword evidence="4 7" id="KW-0442">Lipid degradation</keyword>
<evidence type="ECO:0000256" key="3">
    <source>
        <dbReference type="ARBA" id="ARBA00022801"/>
    </source>
</evidence>
<comment type="caution">
    <text evidence="9">The sequence shown here is derived from an EMBL/GenBank/DDBJ whole genome shotgun (WGS) entry which is preliminary data.</text>
</comment>
<sequence>RIDSFTDPEGAYHKQHFETHCTAMVKPIPGDVVAGHTTWTHYGEMDRIYKHYRFNYSVSKAVEYSFSSKFGYMFSKDDFWVTSMGLVIMETTNSVHDQSLYDNVTPKSLLTWQRCAIASRMAGSAQQWVETFAKHFSGTYSNQWMALSPMQGMVDSSFWVYEETPGFNHWEDMSATVRDKGYWPSYNIPYFKYMQDVTGYTEMCELHGSDYCYDECPRATIFQRDALHVTSLEDIKDFLRYNDWQNDPLSLDNPANQISARYDLRTQNPSSYGGIDSKATSGRMASHQEAWAQSGPSHDDETVFCWSDGDVNGNAWTEEHVGQPDCWDMDWEYMSWNGFH</sequence>
<protein>
    <recommendedName>
        <fullName evidence="7">Phospholipase B-like</fullName>
        <ecNumber evidence="7">3.1.1.-</ecNumber>
    </recommendedName>
</protein>
<evidence type="ECO:0000313" key="10">
    <source>
        <dbReference type="Proteomes" id="UP000265618"/>
    </source>
</evidence>
<comment type="similarity">
    <text evidence="1 7">Belongs to the phospholipase B-like family.</text>
</comment>
<dbReference type="InterPro" id="IPR007000">
    <property type="entry name" value="PLipase_B-like"/>
</dbReference>
<proteinExistence type="inferred from homology"/>
<dbReference type="PANTHER" id="PTHR12370">
    <property type="entry name" value="PHOSPHOLIPASE B-RELATED"/>
    <property type="match status" value="1"/>
</dbReference>
<dbReference type="AlphaFoldDB" id="A0A9K3GH19"/>
<feature type="region of interest" description="Disordered" evidence="8">
    <location>
        <begin position="269"/>
        <end position="298"/>
    </location>
</feature>
<dbReference type="OrthoDB" id="419508at2759"/>
<evidence type="ECO:0000256" key="5">
    <source>
        <dbReference type="ARBA" id="ARBA00023098"/>
    </source>
</evidence>
<keyword evidence="3 7" id="KW-0378">Hydrolase</keyword>
<keyword evidence="2" id="KW-0732">Signal</keyword>
<dbReference type="PANTHER" id="PTHR12370:SF3">
    <property type="entry name" value="PHOSPHOLIPASE B-LIKE 2-RELATED"/>
    <property type="match status" value="1"/>
</dbReference>
<dbReference type="GO" id="GO:0005576">
    <property type="term" value="C:extracellular region"/>
    <property type="evidence" value="ECO:0007669"/>
    <property type="project" value="TreeGrafter"/>
</dbReference>
<keyword evidence="6" id="KW-0325">Glycoprotein</keyword>
<dbReference type="Gene3D" id="3.60.60.30">
    <property type="match status" value="1"/>
</dbReference>
<reference evidence="9 10" key="1">
    <citation type="journal article" date="2018" name="PLoS ONE">
        <title>The draft genome of Kipferlia bialata reveals reductive genome evolution in fornicate parasites.</title>
        <authorList>
            <person name="Tanifuji G."/>
            <person name="Takabayashi S."/>
            <person name="Kume K."/>
            <person name="Takagi M."/>
            <person name="Nakayama T."/>
            <person name="Kamikawa R."/>
            <person name="Inagaki Y."/>
            <person name="Hashimoto T."/>
        </authorList>
    </citation>
    <scope>NUCLEOTIDE SEQUENCE [LARGE SCALE GENOMIC DNA]</scope>
    <source>
        <strain evidence="9">NY0173</strain>
    </source>
</reference>
<dbReference type="GO" id="GO:0004620">
    <property type="term" value="F:phospholipase activity"/>
    <property type="evidence" value="ECO:0007669"/>
    <property type="project" value="InterPro"/>
</dbReference>
<evidence type="ECO:0000256" key="6">
    <source>
        <dbReference type="ARBA" id="ARBA00023180"/>
    </source>
</evidence>
<evidence type="ECO:0000313" key="9">
    <source>
        <dbReference type="EMBL" id="GIQ82302.1"/>
    </source>
</evidence>
<dbReference type="Pfam" id="PF04916">
    <property type="entry name" value="Phospholip_B"/>
    <property type="match status" value="1"/>
</dbReference>
<gene>
    <name evidence="9" type="ORF">KIPB_003413</name>
</gene>